<evidence type="ECO:0000259" key="1">
    <source>
        <dbReference type="PROSITE" id="PS50853"/>
    </source>
</evidence>
<evidence type="ECO:0000313" key="4">
    <source>
        <dbReference type="Proteomes" id="UP000288675"/>
    </source>
</evidence>
<sequence length="108" mass="11681">MRSDLLRAQKNSCSLGKKAKLHPNAPQNLSFTATTDSVTVDWTAVDGATSYKVYRGSEKVFYKEVTEPKCTLTGIAPDTKLTVNVSAVNSAGESPMTEIETRTKPVEA</sequence>
<keyword evidence="5" id="KW-1185">Reference proteome</keyword>
<dbReference type="EMBL" id="CP035232">
    <property type="protein sequence ID" value="QAT66376.1"/>
    <property type="molecule type" value="Genomic_DNA"/>
</dbReference>
<dbReference type="EMBL" id="JARRTL010000031">
    <property type="protein sequence ID" value="MEC0487409.1"/>
    <property type="molecule type" value="Genomic_DNA"/>
</dbReference>
<dbReference type="Proteomes" id="UP001341297">
    <property type="component" value="Unassembled WGS sequence"/>
</dbReference>
<dbReference type="InterPro" id="IPR013783">
    <property type="entry name" value="Ig-like_fold"/>
</dbReference>
<protein>
    <submittedName>
        <fullName evidence="3">Fibronectin type III domain-containing protein</fullName>
    </submittedName>
</protein>
<dbReference type="SMART" id="SM00060">
    <property type="entry name" value="FN3"/>
    <property type="match status" value="1"/>
</dbReference>
<dbReference type="RefSeq" id="WP_082094145.1">
    <property type="nucleotide sequence ID" value="NZ_CP035232.1"/>
</dbReference>
<reference evidence="3 4" key="1">
    <citation type="submission" date="2019-01" db="EMBL/GenBank/DDBJ databases">
        <title>Genome sequence of Bacillus glycinifermentans SRCM103574.</title>
        <authorList>
            <person name="Kong H.-J."/>
            <person name="Jeong S.-Y."/>
            <person name="Jeong D.-Y."/>
        </authorList>
    </citation>
    <scope>NUCLEOTIDE SEQUENCE [LARGE SCALE GENOMIC DNA]</scope>
    <source>
        <strain evidence="3 4">SRCM103574</strain>
    </source>
</reference>
<feature type="domain" description="Fibronectin type-III" evidence="1">
    <location>
        <begin position="25"/>
        <end position="108"/>
    </location>
</feature>
<reference evidence="2 5" key="2">
    <citation type="submission" date="2023-03" db="EMBL/GenBank/DDBJ databases">
        <title>Agriculturally important microbes genome sequencing.</title>
        <authorList>
            <person name="Dunlap C."/>
        </authorList>
    </citation>
    <scope>NUCLEOTIDE SEQUENCE [LARGE SCALE GENOMIC DNA]</scope>
    <source>
        <strain evidence="2 5">CBP-3203</strain>
    </source>
</reference>
<dbReference type="InterPro" id="IPR003961">
    <property type="entry name" value="FN3_dom"/>
</dbReference>
<gene>
    <name evidence="3" type="ORF">EQZ20_16705</name>
    <name evidence="2" type="ORF">P8828_21900</name>
</gene>
<evidence type="ECO:0000313" key="2">
    <source>
        <dbReference type="EMBL" id="MEC0487409.1"/>
    </source>
</evidence>
<evidence type="ECO:0000313" key="3">
    <source>
        <dbReference type="EMBL" id="QAT66376.1"/>
    </source>
</evidence>
<accession>A0AAJ3YZZ9</accession>
<dbReference type="Gene3D" id="2.60.40.10">
    <property type="entry name" value="Immunoglobulins"/>
    <property type="match status" value="1"/>
</dbReference>
<name>A0AAJ3YZZ9_9BACI</name>
<dbReference type="InterPro" id="IPR036116">
    <property type="entry name" value="FN3_sf"/>
</dbReference>
<proteinExistence type="predicted"/>
<dbReference type="GeneID" id="82854314"/>
<organism evidence="3 4">
    <name type="scientific">Bacillus glycinifermentans</name>
    <dbReference type="NCBI Taxonomy" id="1664069"/>
    <lineage>
        <taxon>Bacteria</taxon>
        <taxon>Bacillati</taxon>
        <taxon>Bacillota</taxon>
        <taxon>Bacilli</taxon>
        <taxon>Bacillales</taxon>
        <taxon>Bacillaceae</taxon>
        <taxon>Bacillus</taxon>
    </lineage>
</organism>
<dbReference type="SUPFAM" id="SSF49265">
    <property type="entry name" value="Fibronectin type III"/>
    <property type="match status" value="1"/>
</dbReference>
<dbReference type="Proteomes" id="UP000288675">
    <property type="component" value="Chromosome"/>
</dbReference>
<dbReference type="PROSITE" id="PS50853">
    <property type="entry name" value="FN3"/>
    <property type="match status" value="1"/>
</dbReference>
<dbReference type="Pfam" id="PF00041">
    <property type="entry name" value="fn3"/>
    <property type="match status" value="1"/>
</dbReference>
<dbReference type="AlphaFoldDB" id="A0AAJ3YZZ9"/>
<dbReference type="CDD" id="cd00063">
    <property type="entry name" value="FN3"/>
    <property type="match status" value="1"/>
</dbReference>
<evidence type="ECO:0000313" key="5">
    <source>
        <dbReference type="Proteomes" id="UP001341297"/>
    </source>
</evidence>